<dbReference type="EMBL" id="QTTN01000059">
    <property type="protein sequence ID" value="REE56451.1"/>
    <property type="molecule type" value="Genomic_DNA"/>
</dbReference>
<keyword evidence="10" id="KW-1185">Reference proteome</keyword>
<dbReference type="PROSITE" id="PS50928">
    <property type="entry name" value="ABC_TM1"/>
    <property type="match status" value="1"/>
</dbReference>
<evidence type="ECO:0000256" key="4">
    <source>
        <dbReference type="ARBA" id="ARBA00022692"/>
    </source>
</evidence>
<dbReference type="SUPFAM" id="SSF161098">
    <property type="entry name" value="MetI-like"/>
    <property type="match status" value="1"/>
</dbReference>
<protein>
    <submittedName>
        <fullName evidence="9">Carbohydrate ABC transporter membrane protein 2 (CUT1 family)</fullName>
    </submittedName>
</protein>
<dbReference type="InterPro" id="IPR000515">
    <property type="entry name" value="MetI-like"/>
</dbReference>
<comment type="subcellular location">
    <subcellularLocation>
        <location evidence="1 7">Cell membrane</location>
        <topology evidence="1 7">Multi-pass membrane protein</topology>
    </subcellularLocation>
</comment>
<dbReference type="OrthoDB" id="9771544at2"/>
<feature type="transmembrane region" description="Helical" evidence="7">
    <location>
        <begin position="264"/>
        <end position="284"/>
    </location>
</feature>
<gene>
    <name evidence="9" type="ORF">A8990_15913</name>
</gene>
<dbReference type="InterPro" id="IPR035906">
    <property type="entry name" value="MetI-like_sf"/>
</dbReference>
<keyword evidence="5 7" id="KW-1133">Transmembrane helix</keyword>
<evidence type="ECO:0000313" key="10">
    <source>
        <dbReference type="Proteomes" id="UP000256304"/>
    </source>
</evidence>
<dbReference type="CDD" id="cd06261">
    <property type="entry name" value="TM_PBP2"/>
    <property type="match status" value="1"/>
</dbReference>
<feature type="domain" description="ABC transmembrane type-1" evidence="8">
    <location>
        <begin position="97"/>
        <end position="285"/>
    </location>
</feature>
<keyword evidence="2 7" id="KW-0813">Transport</keyword>
<reference evidence="9 10" key="1">
    <citation type="submission" date="2018-08" db="EMBL/GenBank/DDBJ databases">
        <title>Genomic Encyclopedia of Type Strains, Phase III (KMG-III): the genomes of soil and plant-associated and newly described type strains.</title>
        <authorList>
            <person name="Whitman W."/>
        </authorList>
    </citation>
    <scope>NUCLEOTIDE SEQUENCE [LARGE SCALE GENOMIC DNA]</scope>
    <source>
        <strain evidence="9 10">CGMCC 1.10966</strain>
    </source>
</reference>
<dbReference type="RefSeq" id="WP_116192535.1">
    <property type="nucleotide sequence ID" value="NZ_QTTN01000059.1"/>
</dbReference>
<feature type="transmembrane region" description="Helical" evidence="7">
    <location>
        <begin position="208"/>
        <end position="229"/>
    </location>
</feature>
<dbReference type="PANTHER" id="PTHR43744">
    <property type="entry name" value="ABC TRANSPORTER PERMEASE PROTEIN MG189-RELATED-RELATED"/>
    <property type="match status" value="1"/>
</dbReference>
<organism evidence="9 10">
    <name type="scientific">Paenibacillus taihuensis</name>
    <dbReference type="NCBI Taxonomy" id="1156355"/>
    <lineage>
        <taxon>Bacteria</taxon>
        <taxon>Bacillati</taxon>
        <taxon>Bacillota</taxon>
        <taxon>Bacilli</taxon>
        <taxon>Bacillales</taxon>
        <taxon>Paenibacillaceae</taxon>
        <taxon>Paenibacillus</taxon>
    </lineage>
</organism>
<sequence>METSRALRSTLSLKLRLLPRKKLSRSRKENAVIFLFLAICSVFMALPLVYTIVTAFKPINELFLFPPRFFVSHPTLDNFIAMNQLTQNMWVPFSRYLFNSVFVAGVGTAFYIVIASMAAFALAKYKFPGHALYFQIIVWAILFRPEVTGIPQYIIISKLGMVNTYFAVILPVLAGSFGVFLMRQFIINAIPTEMIEAARMDGATEYRIFWAVVMPIVKPAWLTLLIFTFQQFWNTTGVQYIYNENLKMLPTILQQISSAGLARAGAGSAVALVLMIPPIVIFLISQSSVMQTMAHSGLK</sequence>
<evidence type="ECO:0000313" key="9">
    <source>
        <dbReference type="EMBL" id="REE56451.1"/>
    </source>
</evidence>
<keyword evidence="4 7" id="KW-0812">Transmembrane</keyword>
<evidence type="ECO:0000256" key="1">
    <source>
        <dbReference type="ARBA" id="ARBA00004651"/>
    </source>
</evidence>
<dbReference type="PANTHER" id="PTHR43744:SF1">
    <property type="entry name" value="BINDING-PROTEIN-DEPENDENT TRANSPORT SYSTEMS INNER MEMBRANE COMPONENT"/>
    <property type="match status" value="1"/>
</dbReference>
<feature type="transmembrane region" description="Helical" evidence="7">
    <location>
        <begin position="96"/>
        <end position="120"/>
    </location>
</feature>
<evidence type="ECO:0000259" key="8">
    <source>
        <dbReference type="PROSITE" id="PS50928"/>
    </source>
</evidence>
<accession>A0A3D9Q1A7</accession>
<name>A0A3D9Q1A7_9BACL</name>
<feature type="transmembrane region" description="Helical" evidence="7">
    <location>
        <begin position="132"/>
        <end position="156"/>
    </location>
</feature>
<feature type="transmembrane region" description="Helical" evidence="7">
    <location>
        <begin position="162"/>
        <end position="187"/>
    </location>
</feature>
<evidence type="ECO:0000256" key="7">
    <source>
        <dbReference type="RuleBase" id="RU363032"/>
    </source>
</evidence>
<dbReference type="Gene3D" id="1.10.3720.10">
    <property type="entry name" value="MetI-like"/>
    <property type="match status" value="1"/>
</dbReference>
<dbReference type="GO" id="GO:0005886">
    <property type="term" value="C:plasma membrane"/>
    <property type="evidence" value="ECO:0007669"/>
    <property type="project" value="UniProtKB-SubCell"/>
</dbReference>
<dbReference type="Proteomes" id="UP000256304">
    <property type="component" value="Unassembled WGS sequence"/>
</dbReference>
<evidence type="ECO:0000256" key="2">
    <source>
        <dbReference type="ARBA" id="ARBA00022448"/>
    </source>
</evidence>
<keyword evidence="6 7" id="KW-0472">Membrane</keyword>
<comment type="similarity">
    <text evidence="7">Belongs to the binding-protein-dependent transport system permease family.</text>
</comment>
<dbReference type="GO" id="GO:0055085">
    <property type="term" value="P:transmembrane transport"/>
    <property type="evidence" value="ECO:0007669"/>
    <property type="project" value="InterPro"/>
</dbReference>
<evidence type="ECO:0000256" key="3">
    <source>
        <dbReference type="ARBA" id="ARBA00022475"/>
    </source>
</evidence>
<comment type="caution">
    <text evidence="9">The sequence shown here is derived from an EMBL/GenBank/DDBJ whole genome shotgun (WGS) entry which is preliminary data.</text>
</comment>
<evidence type="ECO:0000256" key="6">
    <source>
        <dbReference type="ARBA" id="ARBA00023136"/>
    </source>
</evidence>
<proteinExistence type="inferred from homology"/>
<feature type="transmembrane region" description="Helical" evidence="7">
    <location>
        <begin position="31"/>
        <end position="53"/>
    </location>
</feature>
<evidence type="ECO:0000256" key="5">
    <source>
        <dbReference type="ARBA" id="ARBA00022989"/>
    </source>
</evidence>
<dbReference type="AlphaFoldDB" id="A0A3D9Q1A7"/>
<dbReference type="Pfam" id="PF00528">
    <property type="entry name" value="BPD_transp_1"/>
    <property type="match status" value="1"/>
</dbReference>
<keyword evidence="3" id="KW-1003">Cell membrane</keyword>